<dbReference type="AlphaFoldDB" id="A0A8S1M532"/>
<dbReference type="EMBL" id="CAJJDM010000054">
    <property type="protein sequence ID" value="CAD8075177.1"/>
    <property type="molecule type" value="Genomic_DNA"/>
</dbReference>
<evidence type="ECO:0000313" key="2">
    <source>
        <dbReference type="EMBL" id="CAD8075179.1"/>
    </source>
</evidence>
<sequence>MLKKCTDNPKIAETLKQLVQERGQKRWPEIAKVLESMYDIKIEIPFTLKAIYQDIMNPRPGLNTEQLKLLVTTAMKYRSVIRLALPEFQKISGIGISRHKFVSRLYRFYKNTILAGIQIFIRNKMDYRKRLAKFPGQSIGRILQCKELTGEDDFTQRLKIMAEQLEILLNCYLQLEDERDFSLLYDILTPRMNKKTFFLLLNCISFMDDLRCIQQNVIKSDDELMPDYWLQPTIKENKELLVYKKLFLDDMDYKFRMYTDSQDVQTEIDFKFFLNNAYMKPKSVVTQRSAKLKTVRGKITVNDKKYPSDKTIIFDQPEEESEQEGYEIDFKKHRLLNKD</sequence>
<name>A0A8S1M532_PARPR</name>
<proteinExistence type="predicted"/>
<reference evidence="1" key="1">
    <citation type="submission" date="2021-01" db="EMBL/GenBank/DDBJ databases">
        <authorList>
            <consortium name="Genoscope - CEA"/>
            <person name="William W."/>
        </authorList>
    </citation>
    <scope>NUCLEOTIDE SEQUENCE</scope>
</reference>
<evidence type="ECO:0000313" key="1">
    <source>
        <dbReference type="EMBL" id="CAD8075177.1"/>
    </source>
</evidence>
<protein>
    <submittedName>
        <fullName evidence="1">Uncharacterized protein</fullName>
    </submittedName>
</protein>
<evidence type="ECO:0000313" key="3">
    <source>
        <dbReference type="Proteomes" id="UP000688137"/>
    </source>
</evidence>
<keyword evidence="3" id="KW-1185">Reference proteome</keyword>
<comment type="caution">
    <text evidence="1">The sequence shown here is derived from an EMBL/GenBank/DDBJ whole genome shotgun (WGS) entry which is preliminary data.</text>
</comment>
<organism evidence="1 3">
    <name type="scientific">Paramecium primaurelia</name>
    <dbReference type="NCBI Taxonomy" id="5886"/>
    <lineage>
        <taxon>Eukaryota</taxon>
        <taxon>Sar</taxon>
        <taxon>Alveolata</taxon>
        <taxon>Ciliophora</taxon>
        <taxon>Intramacronucleata</taxon>
        <taxon>Oligohymenophorea</taxon>
        <taxon>Peniculida</taxon>
        <taxon>Parameciidae</taxon>
        <taxon>Paramecium</taxon>
    </lineage>
</organism>
<accession>A0A8S1M532</accession>
<dbReference type="Proteomes" id="UP000688137">
    <property type="component" value="Unassembled WGS sequence"/>
</dbReference>
<dbReference type="EMBL" id="CAJJDM010000054">
    <property type="protein sequence ID" value="CAD8075179.1"/>
    <property type="molecule type" value="Genomic_DNA"/>
</dbReference>
<gene>
    <name evidence="1" type="ORF">PPRIM_AZ9-3.1.T0540072</name>
    <name evidence="2" type="ORF">PPRIM_AZ9-3.1.T0540073</name>
</gene>